<dbReference type="EMBL" id="SJPH01000002">
    <property type="protein sequence ID" value="TWT47773.1"/>
    <property type="molecule type" value="Genomic_DNA"/>
</dbReference>
<feature type="transmembrane region" description="Helical" evidence="1">
    <location>
        <begin position="12"/>
        <end position="31"/>
    </location>
</feature>
<proteinExistence type="predicted"/>
<keyword evidence="3" id="KW-1185">Reference proteome</keyword>
<dbReference type="Proteomes" id="UP000318995">
    <property type="component" value="Unassembled WGS sequence"/>
</dbReference>
<organism evidence="2 3">
    <name type="scientific">Botrimarina hoheduenensis</name>
    <dbReference type="NCBI Taxonomy" id="2528000"/>
    <lineage>
        <taxon>Bacteria</taxon>
        <taxon>Pseudomonadati</taxon>
        <taxon>Planctomycetota</taxon>
        <taxon>Planctomycetia</taxon>
        <taxon>Pirellulales</taxon>
        <taxon>Lacipirellulaceae</taxon>
        <taxon>Botrimarina</taxon>
    </lineage>
</organism>
<protein>
    <submittedName>
        <fullName evidence="2">Uncharacterized protein</fullName>
    </submittedName>
</protein>
<reference evidence="2 3" key="1">
    <citation type="submission" date="2019-02" db="EMBL/GenBank/DDBJ databases">
        <title>Deep-cultivation of Planctomycetes and their phenomic and genomic characterization uncovers novel biology.</title>
        <authorList>
            <person name="Wiegand S."/>
            <person name="Jogler M."/>
            <person name="Boedeker C."/>
            <person name="Pinto D."/>
            <person name="Vollmers J."/>
            <person name="Rivas-Marin E."/>
            <person name="Kohn T."/>
            <person name="Peeters S.H."/>
            <person name="Heuer A."/>
            <person name="Rast P."/>
            <person name="Oberbeckmann S."/>
            <person name="Bunk B."/>
            <person name="Jeske O."/>
            <person name="Meyerdierks A."/>
            <person name="Storesund J.E."/>
            <person name="Kallscheuer N."/>
            <person name="Luecker S."/>
            <person name="Lage O.M."/>
            <person name="Pohl T."/>
            <person name="Merkel B.J."/>
            <person name="Hornburger P."/>
            <person name="Mueller R.-W."/>
            <person name="Bruemmer F."/>
            <person name="Labrenz M."/>
            <person name="Spormann A.M."/>
            <person name="Op Den Camp H."/>
            <person name="Overmann J."/>
            <person name="Amann R."/>
            <person name="Jetten M.S.M."/>
            <person name="Mascher T."/>
            <person name="Medema M.H."/>
            <person name="Devos D.P."/>
            <person name="Kaster A.-K."/>
            <person name="Ovreas L."/>
            <person name="Rohde M."/>
            <person name="Galperin M.Y."/>
            <person name="Jogler C."/>
        </authorList>
    </citation>
    <scope>NUCLEOTIDE SEQUENCE [LARGE SCALE GENOMIC DNA]</scope>
    <source>
        <strain evidence="2 3">Pla111</strain>
    </source>
</reference>
<sequence>MRRVLLTWKAAIHYGEVFGFVAAWVFGLTVLSQLARPVSEAEAWGPIASAEQPADVLR</sequence>
<evidence type="ECO:0000313" key="3">
    <source>
        <dbReference type="Proteomes" id="UP000318995"/>
    </source>
</evidence>
<evidence type="ECO:0000313" key="2">
    <source>
        <dbReference type="EMBL" id="TWT47773.1"/>
    </source>
</evidence>
<evidence type="ECO:0000256" key="1">
    <source>
        <dbReference type="SAM" id="Phobius"/>
    </source>
</evidence>
<dbReference type="AlphaFoldDB" id="A0A5C5WCD0"/>
<accession>A0A5C5WCD0</accession>
<keyword evidence="1" id="KW-0472">Membrane</keyword>
<dbReference type="RefSeq" id="WP_197524822.1">
    <property type="nucleotide sequence ID" value="NZ_SJPH01000002.1"/>
</dbReference>
<keyword evidence="1" id="KW-1133">Transmembrane helix</keyword>
<comment type="caution">
    <text evidence="2">The sequence shown here is derived from an EMBL/GenBank/DDBJ whole genome shotgun (WGS) entry which is preliminary data.</text>
</comment>
<keyword evidence="1" id="KW-0812">Transmembrane</keyword>
<name>A0A5C5WCD0_9BACT</name>
<gene>
    <name evidence="2" type="ORF">Pla111_13950</name>
</gene>